<reference evidence="14" key="1">
    <citation type="submission" date="2022-11" db="UniProtKB">
        <authorList>
            <consortium name="WormBaseParasite"/>
        </authorList>
    </citation>
    <scope>IDENTIFICATION</scope>
</reference>
<keyword evidence="10" id="KW-0732">Signal</keyword>
<comment type="subunit">
    <text evidence="1">Interacts (via N-terminus) with spn-A/Rad51.</text>
</comment>
<dbReference type="GO" id="GO:0016787">
    <property type="term" value="F:hydrolase activity"/>
    <property type="evidence" value="ECO:0007669"/>
    <property type="project" value="UniProtKB-KW"/>
</dbReference>
<dbReference type="InterPro" id="IPR001650">
    <property type="entry name" value="Helicase_C-like"/>
</dbReference>
<evidence type="ECO:0000256" key="3">
    <source>
        <dbReference type="ARBA" id="ARBA00022618"/>
    </source>
</evidence>
<dbReference type="InterPro" id="IPR050496">
    <property type="entry name" value="SNF2_RAD54_helicase_repair"/>
</dbReference>
<comment type="function">
    <text evidence="7">Involved in mitotic DNA repair and meiotic recombination. Functions in the recombinational DNA repair pathway. Essential for interhomolog gene conversion (GC), but may have a less important role in intersister GC than spn-A/Rad51. In the presence of DNA, spn-A/Rad51 enhances the ATPase activity of okr/Rad54.</text>
</comment>
<dbReference type="GO" id="GO:0008094">
    <property type="term" value="F:ATP-dependent activity, acting on DNA"/>
    <property type="evidence" value="ECO:0007669"/>
    <property type="project" value="TreeGrafter"/>
</dbReference>
<feature type="domain" description="Helicase ATP-binding" evidence="11">
    <location>
        <begin position="464"/>
        <end position="641"/>
    </location>
</feature>
<dbReference type="Proteomes" id="UP000887540">
    <property type="component" value="Unplaced"/>
</dbReference>
<evidence type="ECO:0000256" key="6">
    <source>
        <dbReference type="ARBA" id="ARBA00023306"/>
    </source>
</evidence>
<keyword evidence="3" id="KW-0132">Cell division</keyword>
<sequence>MFRWIVLLSLFSLAIALILPQFPSEFHRSRRVVVPEAASYDCQNINFQAAQYQFNEALNITPPELNWRNATQLAQQIRRFMNTNINTFLTTCYYRTRFYKQLGATYSSCINRYYLLNQLKTGDDPMAAFIYPDLWAQLDFACNAGLQIAINDWYTLQSTKTHDVVDNCTTTFFNNTFTGPQQFCIALPTYLNCLTSHYLNVIDPNDVVGAWYWCEEARVTFNYDCPLTRCYIEASTSGNVDLADAQLSGVSAYDTGKLESGFIQQANLALEMVEASSELPKRKRKSVQNVLETSDAVKFGELTPFEQILQRQTELESQGKKARILNSTKPNLVPQVLKTPRAFVEKESCSSDEEEFIPSESDYGSSFELEDEAGPSDRKPRKKLTKKKLDNKESKKRRFIKDDGNDKDYEARIRRLKAEQEHSHLNGELSEEEPFHEFKNGYKISYSTWEKLYKYQKTGVRWLHELHDQYVGGILADEMGLGKTIQIIVFLRSLAESQISSRVFPFRGLGPTLIVCPTTLMHQWVKELSVWFPLCRVFVFHSTGSHTGPKHKLLNKVNVLRKNGSIMITSYSTFSIEVKSLLKVDWHYVILDEGHKIRNPDAKTTLAIKEVRTPHRLILSGSPMQNNLKELWSLIDFVYPGRLGSLKDFTDKFAIPITQGGYANATSIQVRTAFKCACVLRDAINPYLLRRMKKDVEMILQLPEKTEQVLFCDITPEQRRLYKEYLTSKECGNILNGRLDAFVGLIALRKLCNHPDLLTGGPNKHSEYDLLYEPDKAYGATCRSGKMLVTQSLLKLWQKQGHKVLLFSQSKQMLTILEEFVILENYRYLRMDGGTPISARQNLVEQFNMDPEIFVFLLTTRVGGLGVNLTGASRVLIFDPDWNPSTDAQARERAWRIGQNKAVTIYRLMSSGTIEEKIYQRQIFKQFLANKVLVDPKQRRFFKTNDLHELFTLADERSDREHGTETAAIFSTTTEEVNKKNLFDKLKKAKSKEQKKANKEKVKPSKQISTDESETIDKAISKTETDDELPNSEGVELYLSEQKRRELMEIAKQMARNLFASTSKTSKEPDKPSSSNKKKNVLFEGKYVVPYLKKQKKFRNDTNENNKMDELAKLNKEQ</sequence>
<dbReference type="InterPro" id="IPR027417">
    <property type="entry name" value="P-loop_NTPase"/>
</dbReference>
<feature type="chain" id="PRO_5037271718" description="DNA repair and recombination protein RAD54-like" evidence="10">
    <location>
        <begin position="17"/>
        <end position="1118"/>
    </location>
</feature>
<keyword evidence="13" id="KW-1185">Reference proteome</keyword>
<dbReference type="GO" id="GO:0051301">
    <property type="term" value="P:cell division"/>
    <property type="evidence" value="ECO:0007669"/>
    <property type="project" value="UniProtKB-KW"/>
</dbReference>
<evidence type="ECO:0000313" key="14">
    <source>
        <dbReference type="WBParaSite" id="ACRNAN_scaffold594.g30811.t1"/>
    </source>
</evidence>
<evidence type="ECO:0000259" key="12">
    <source>
        <dbReference type="PROSITE" id="PS51194"/>
    </source>
</evidence>
<feature type="region of interest" description="Disordered" evidence="9">
    <location>
        <begin position="1060"/>
        <end position="1081"/>
    </location>
</feature>
<dbReference type="GO" id="GO:0005524">
    <property type="term" value="F:ATP binding"/>
    <property type="evidence" value="ECO:0007669"/>
    <property type="project" value="InterPro"/>
</dbReference>
<keyword evidence="4" id="KW-0498">Mitosis</keyword>
<dbReference type="WBParaSite" id="ACRNAN_scaffold594.g30811.t1">
    <property type="protein sequence ID" value="ACRNAN_scaffold594.g30811.t1"/>
    <property type="gene ID" value="ACRNAN_scaffold594.g30811"/>
</dbReference>
<protein>
    <recommendedName>
        <fullName evidence="2">DNA repair and recombination protein RAD54-like</fullName>
    </recommendedName>
    <alternativeName>
        <fullName evidence="8">Protein okra</fullName>
    </alternativeName>
</protein>
<evidence type="ECO:0000256" key="9">
    <source>
        <dbReference type="SAM" id="MobiDB-lite"/>
    </source>
</evidence>
<feature type="signal peptide" evidence="10">
    <location>
        <begin position="1"/>
        <end position="16"/>
    </location>
</feature>
<keyword evidence="5" id="KW-0378">Hydrolase</keyword>
<feature type="region of interest" description="Disordered" evidence="9">
    <location>
        <begin position="988"/>
        <end position="1016"/>
    </location>
</feature>
<dbReference type="PROSITE" id="PS51194">
    <property type="entry name" value="HELICASE_CTER"/>
    <property type="match status" value="1"/>
</dbReference>
<evidence type="ECO:0000256" key="2">
    <source>
        <dbReference type="ARBA" id="ARBA00015341"/>
    </source>
</evidence>
<feature type="compositionally biased region" description="Basic and acidic residues" evidence="9">
    <location>
        <begin position="988"/>
        <end position="1003"/>
    </location>
</feature>
<dbReference type="Gene3D" id="3.40.50.300">
    <property type="entry name" value="P-loop containing nucleotide triphosphate hydrolases"/>
    <property type="match status" value="1"/>
</dbReference>
<proteinExistence type="predicted"/>
<dbReference type="InterPro" id="IPR000330">
    <property type="entry name" value="SNF2_N"/>
</dbReference>
<dbReference type="SMART" id="SM00490">
    <property type="entry name" value="HELICc"/>
    <property type="match status" value="1"/>
</dbReference>
<dbReference type="PANTHER" id="PTHR45629:SF7">
    <property type="entry name" value="DNA EXCISION REPAIR PROTEIN ERCC-6-RELATED"/>
    <property type="match status" value="1"/>
</dbReference>
<dbReference type="CDD" id="cd18000">
    <property type="entry name" value="DEXHc_ERCC6"/>
    <property type="match status" value="1"/>
</dbReference>
<evidence type="ECO:0000256" key="10">
    <source>
        <dbReference type="SAM" id="SignalP"/>
    </source>
</evidence>
<dbReference type="FunFam" id="3.40.50.10810:FF:000042">
    <property type="entry name" value="SNF2 family helicase-like protein"/>
    <property type="match status" value="1"/>
</dbReference>
<dbReference type="InterPro" id="IPR014001">
    <property type="entry name" value="Helicase_ATP-bd"/>
</dbReference>
<evidence type="ECO:0000313" key="13">
    <source>
        <dbReference type="Proteomes" id="UP000887540"/>
    </source>
</evidence>
<feature type="domain" description="Helicase C-terminal" evidence="12">
    <location>
        <begin position="788"/>
        <end position="948"/>
    </location>
</feature>
<organism evidence="13 14">
    <name type="scientific">Acrobeloides nanus</name>
    <dbReference type="NCBI Taxonomy" id="290746"/>
    <lineage>
        <taxon>Eukaryota</taxon>
        <taxon>Metazoa</taxon>
        <taxon>Ecdysozoa</taxon>
        <taxon>Nematoda</taxon>
        <taxon>Chromadorea</taxon>
        <taxon>Rhabditida</taxon>
        <taxon>Tylenchina</taxon>
        <taxon>Cephalobomorpha</taxon>
        <taxon>Cephaloboidea</taxon>
        <taxon>Cephalobidae</taxon>
        <taxon>Acrobeloides</taxon>
    </lineage>
</organism>
<keyword evidence="6" id="KW-0131">Cell cycle</keyword>
<evidence type="ECO:0000259" key="11">
    <source>
        <dbReference type="PROSITE" id="PS51192"/>
    </source>
</evidence>
<dbReference type="AlphaFoldDB" id="A0A914E7U8"/>
<evidence type="ECO:0000256" key="7">
    <source>
        <dbReference type="ARBA" id="ARBA00024776"/>
    </source>
</evidence>
<dbReference type="SUPFAM" id="SSF52540">
    <property type="entry name" value="P-loop containing nucleoside triphosphate hydrolases"/>
    <property type="match status" value="2"/>
</dbReference>
<dbReference type="InterPro" id="IPR049730">
    <property type="entry name" value="SNF2/RAD54-like_C"/>
</dbReference>
<dbReference type="GO" id="GO:0005634">
    <property type="term" value="C:nucleus"/>
    <property type="evidence" value="ECO:0007669"/>
    <property type="project" value="TreeGrafter"/>
</dbReference>
<feature type="compositionally biased region" description="Basic and acidic residues" evidence="9">
    <location>
        <begin position="1098"/>
        <end position="1118"/>
    </location>
</feature>
<dbReference type="CDD" id="cd18793">
    <property type="entry name" value="SF2_C_SNF"/>
    <property type="match status" value="1"/>
</dbReference>
<dbReference type="PROSITE" id="PS51192">
    <property type="entry name" value="HELICASE_ATP_BIND_1"/>
    <property type="match status" value="1"/>
</dbReference>
<dbReference type="Gene3D" id="3.40.50.10810">
    <property type="entry name" value="Tandem AAA-ATPase domain"/>
    <property type="match status" value="1"/>
</dbReference>
<name>A0A914E7U8_9BILA</name>
<evidence type="ECO:0000256" key="8">
    <source>
        <dbReference type="ARBA" id="ARBA00029956"/>
    </source>
</evidence>
<evidence type="ECO:0000256" key="4">
    <source>
        <dbReference type="ARBA" id="ARBA00022776"/>
    </source>
</evidence>
<accession>A0A914E7U8</accession>
<dbReference type="Pfam" id="PF00176">
    <property type="entry name" value="SNF2-rel_dom"/>
    <property type="match status" value="1"/>
</dbReference>
<dbReference type="InterPro" id="IPR038718">
    <property type="entry name" value="SNF2-like_sf"/>
</dbReference>
<feature type="region of interest" description="Disordered" evidence="9">
    <location>
        <begin position="347"/>
        <end position="401"/>
    </location>
</feature>
<evidence type="ECO:0000256" key="5">
    <source>
        <dbReference type="ARBA" id="ARBA00022801"/>
    </source>
</evidence>
<dbReference type="PANTHER" id="PTHR45629">
    <property type="entry name" value="SNF2/RAD54 FAMILY MEMBER"/>
    <property type="match status" value="1"/>
</dbReference>
<evidence type="ECO:0000256" key="1">
    <source>
        <dbReference type="ARBA" id="ARBA00011467"/>
    </source>
</evidence>
<dbReference type="GO" id="GO:0006283">
    <property type="term" value="P:transcription-coupled nucleotide-excision repair"/>
    <property type="evidence" value="ECO:0007669"/>
    <property type="project" value="TreeGrafter"/>
</dbReference>
<dbReference type="Pfam" id="PF00271">
    <property type="entry name" value="Helicase_C"/>
    <property type="match status" value="1"/>
</dbReference>
<feature type="region of interest" description="Disordered" evidence="9">
    <location>
        <begin position="1095"/>
        <end position="1118"/>
    </location>
</feature>
<dbReference type="SMART" id="SM00487">
    <property type="entry name" value="DEXDc"/>
    <property type="match status" value="1"/>
</dbReference>